<protein>
    <submittedName>
        <fullName evidence="3">CPBP family intramembrane metalloprotease</fullName>
    </submittedName>
</protein>
<proteinExistence type="predicted"/>
<keyword evidence="3" id="KW-0645">Protease</keyword>
<feature type="transmembrane region" description="Helical" evidence="1">
    <location>
        <begin position="237"/>
        <end position="256"/>
    </location>
</feature>
<dbReference type="InterPro" id="IPR003675">
    <property type="entry name" value="Rce1/LyrA-like_dom"/>
</dbReference>
<evidence type="ECO:0000259" key="2">
    <source>
        <dbReference type="Pfam" id="PF02517"/>
    </source>
</evidence>
<feature type="transmembrane region" description="Helical" evidence="1">
    <location>
        <begin position="111"/>
        <end position="131"/>
    </location>
</feature>
<dbReference type="EMBL" id="WSFT01000039">
    <property type="protein sequence ID" value="MBS4538978.1"/>
    <property type="molecule type" value="Genomic_DNA"/>
</dbReference>
<dbReference type="GO" id="GO:0080120">
    <property type="term" value="P:CAAX-box protein maturation"/>
    <property type="evidence" value="ECO:0007669"/>
    <property type="project" value="UniProtKB-ARBA"/>
</dbReference>
<keyword evidence="3" id="KW-0482">Metalloprotease</keyword>
<keyword evidence="1" id="KW-1133">Transmembrane helix</keyword>
<feature type="domain" description="CAAX prenyl protease 2/Lysostaphin resistance protein A-like" evidence="2">
    <location>
        <begin position="118"/>
        <end position="217"/>
    </location>
</feature>
<evidence type="ECO:0000313" key="3">
    <source>
        <dbReference type="EMBL" id="MBS4538978.1"/>
    </source>
</evidence>
<dbReference type="Pfam" id="PF02517">
    <property type="entry name" value="Rce1-like"/>
    <property type="match status" value="1"/>
</dbReference>
<name>A0A942UUT0_9FIRM</name>
<gene>
    <name evidence="3" type="ORF">GOQ27_10920</name>
</gene>
<organism evidence="3 4">
    <name type="scientific">Anaeromonas frigoriresistens</name>
    <dbReference type="NCBI Taxonomy" id="2683708"/>
    <lineage>
        <taxon>Bacteria</taxon>
        <taxon>Bacillati</taxon>
        <taxon>Bacillota</taxon>
        <taxon>Tissierellia</taxon>
        <taxon>Tissierellales</taxon>
        <taxon>Thermohalobacteraceae</taxon>
        <taxon>Anaeromonas</taxon>
    </lineage>
</organism>
<reference evidence="3" key="1">
    <citation type="submission" date="2019-12" db="EMBL/GenBank/DDBJ databases">
        <title>Clostridiaceae gen. nov. sp. nov., isolated from sediment in Xinjiang, China.</title>
        <authorList>
            <person name="Zhang R."/>
        </authorList>
    </citation>
    <scope>NUCLEOTIDE SEQUENCE</scope>
    <source>
        <strain evidence="3">D2Q-11</strain>
    </source>
</reference>
<dbReference type="PANTHER" id="PTHR35797">
    <property type="entry name" value="PROTEASE-RELATED"/>
    <property type="match status" value="1"/>
</dbReference>
<dbReference type="GO" id="GO:0004175">
    <property type="term" value="F:endopeptidase activity"/>
    <property type="evidence" value="ECO:0007669"/>
    <property type="project" value="UniProtKB-ARBA"/>
</dbReference>
<accession>A0A942UUT0</accession>
<feature type="transmembrane region" description="Helical" evidence="1">
    <location>
        <begin position="152"/>
        <end position="171"/>
    </location>
</feature>
<keyword evidence="1" id="KW-0472">Membrane</keyword>
<keyword evidence="1" id="KW-0812">Transmembrane</keyword>
<dbReference type="AlphaFoldDB" id="A0A942UUT0"/>
<evidence type="ECO:0000313" key="4">
    <source>
        <dbReference type="Proteomes" id="UP000724672"/>
    </source>
</evidence>
<dbReference type="GO" id="GO:0008237">
    <property type="term" value="F:metallopeptidase activity"/>
    <property type="evidence" value="ECO:0007669"/>
    <property type="project" value="UniProtKB-KW"/>
</dbReference>
<dbReference type="PANTHER" id="PTHR35797:SF1">
    <property type="entry name" value="PROTEASE"/>
    <property type="match status" value="1"/>
</dbReference>
<sequence length="272" mass="30858">MKSRRTRIIAFIGITYLLTILFHILLKLLGGQSNPFTINLLGIPMLFPFVAVLMIQRTFLKEKLKSYIDQFLKPNCWFLYALLIPILMALFVNMLGIILFESNIIGIKGAIKILVVNIALGVSIAAGSAFFEEVGWRDFLYKELKHVGVIKSSILTGIVWAVWHMPVVIGYKYADSLLKGLIINTLQLFILSLIISYIRYKSGSVIAASIIHGMINTLFLSSYTIFFSTTDVFDVEWIRILAGFLVLAIILIYKYIKKKREQGLYFSKTKAV</sequence>
<feature type="transmembrane region" description="Helical" evidence="1">
    <location>
        <begin position="205"/>
        <end position="225"/>
    </location>
</feature>
<feature type="transmembrane region" description="Helical" evidence="1">
    <location>
        <begin position="38"/>
        <end position="56"/>
    </location>
</feature>
<dbReference type="InterPro" id="IPR042150">
    <property type="entry name" value="MmRce1-like"/>
</dbReference>
<comment type="caution">
    <text evidence="3">The sequence shown here is derived from an EMBL/GenBank/DDBJ whole genome shotgun (WGS) entry which is preliminary data.</text>
</comment>
<dbReference type="RefSeq" id="WP_203366898.1">
    <property type="nucleotide sequence ID" value="NZ_WSFT01000039.1"/>
</dbReference>
<feature type="transmembrane region" description="Helical" evidence="1">
    <location>
        <begin position="177"/>
        <end position="198"/>
    </location>
</feature>
<evidence type="ECO:0000256" key="1">
    <source>
        <dbReference type="SAM" id="Phobius"/>
    </source>
</evidence>
<keyword evidence="4" id="KW-1185">Reference proteome</keyword>
<feature type="transmembrane region" description="Helical" evidence="1">
    <location>
        <begin position="77"/>
        <end position="99"/>
    </location>
</feature>
<dbReference type="Proteomes" id="UP000724672">
    <property type="component" value="Unassembled WGS sequence"/>
</dbReference>
<keyword evidence="3" id="KW-0378">Hydrolase</keyword>
<feature type="transmembrane region" description="Helical" evidence="1">
    <location>
        <begin position="7"/>
        <end position="26"/>
    </location>
</feature>